<name>X1M2L9_9ZZZZ</name>
<feature type="non-terminal residue" evidence="1">
    <location>
        <position position="1"/>
    </location>
</feature>
<proteinExistence type="predicted"/>
<gene>
    <name evidence="1" type="ORF">S06H3_08917</name>
</gene>
<dbReference type="AlphaFoldDB" id="X1M2L9"/>
<protein>
    <submittedName>
        <fullName evidence="1">Uncharacterized protein</fullName>
    </submittedName>
</protein>
<organism evidence="1">
    <name type="scientific">marine sediment metagenome</name>
    <dbReference type="NCBI Taxonomy" id="412755"/>
    <lineage>
        <taxon>unclassified sequences</taxon>
        <taxon>metagenomes</taxon>
        <taxon>ecological metagenomes</taxon>
    </lineage>
</organism>
<feature type="non-terminal residue" evidence="1">
    <location>
        <position position="322"/>
    </location>
</feature>
<comment type="caution">
    <text evidence="1">The sequence shown here is derived from an EMBL/GenBank/DDBJ whole genome shotgun (WGS) entry which is preliminary data.</text>
</comment>
<sequence length="322" mass="36452">EAPPVEFEGTITKKELRHNSAQDTIPASAEIGEEGIVFIWGRNDMTTNQKMGIEWSVHDPDGSLVQEWDQWETWHTGPGLEQGFMGPTFPITKEGSYYLDVYLKMNYDNPVIVNEWHGVLCTTEVLQGTITIMQLEYDGVRKDIPVSDVWVGNRGLVLIWGRNDTSLTRLMGIKWTVYDPDGQVADEYSAFEWPPGCPPGDEHGFIGNSFPLDKEGTYTIEVDLKMNPADPVVVDSYSGVLCTTTTEVPPEYELIHETIYHFAYIYDGEVEETTATFKTDPFTPSAWMGEQFAKKLEEEYRARGGNVLEVRVYVDVTPLLWT</sequence>
<reference evidence="1" key="1">
    <citation type="journal article" date="2014" name="Front. Microbiol.">
        <title>High frequency of phylogenetically diverse reductive dehalogenase-homologous genes in deep subseafloor sedimentary metagenomes.</title>
        <authorList>
            <person name="Kawai M."/>
            <person name="Futagami T."/>
            <person name="Toyoda A."/>
            <person name="Takaki Y."/>
            <person name="Nishi S."/>
            <person name="Hori S."/>
            <person name="Arai W."/>
            <person name="Tsubouchi T."/>
            <person name="Morono Y."/>
            <person name="Uchiyama I."/>
            <person name="Ito T."/>
            <person name="Fujiyama A."/>
            <person name="Inagaki F."/>
            <person name="Takami H."/>
        </authorList>
    </citation>
    <scope>NUCLEOTIDE SEQUENCE</scope>
    <source>
        <strain evidence="1">Expedition CK06-06</strain>
    </source>
</reference>
<dbReference type="EMBL" id="BARV01003833">
    <property type="protein sequence ID" value="GAI12316.1"/>
    <property type="molecule type" value="Genomic_DNA"/>
</dbReference>
<evidence type="ECO:0000313" key="1">
    <source>
        <dbReference type="EMBL" id="GAI12316.1"/>
    </source>
</evidence>
<accession>X1M2L9</accession>